<feature type="compositionally biased region" description="Low complexity" evidence="5">
    <location>
        <begin position="872"/>
        <end position="885"/>
    </location>
</feature>
<feature type="region of interest" description="Disordered" evidence="5">
    <location>
        <begin position="674"/>
        <end position="719"/>
    </location>
</feature>
<comment type="caution">
    <text evidence="7">The sequence shown here is derived from an EMBL/GenBank/DDBJ whole genome shotgun (WGS) entry which is preliminary data.</text>
</comment>
<feature type="compositionally biased region" description="Basic and acidic residues" evidence="5">
    <location>
        <begin position="737"/>
        <end position="751"/>
    </location>
</feature>
<keyword evidence="2 4" id="KW-0863">Zinc-finger</keyword>
<feature type="compositionally biased region" description="Pro residues" evidence="5">
    <location>
        <begin position="963"/>
        <end position="972"/>
    </location>
</feature>
<feature type="compositionally biased region" description="Low complexity" evidence="5">
    <location>
        <begin position="973"/>
        <end position="989"/>
    </location>
</feature>
<feature type="region of interest" description="Disordered" evidence="5">
    <location>
        <begin position="69"/>
        <end position="112"/>
    </location>
</feature>
<keyword evidence="8" id="KW-1185">Reference proteome</keyword>
<dbReference type="PROSITE" id="PS50103">
    <property type="entry name" value="ZF_C3H1"/>
    <property type="match status" value="1"/>
</dbReference>
<dbReference type="SMART" id="SM00356">
    <property type="entry name" value="ZnF_C3H1"/>
    <property type="match status" value="1"/>
</dbReference>
<feature type="compositionally biased region" description="Pro residues" evidence="5">
    <location>
        <begin position="934"/>
        <end position="944"/>
    </location>
</feature>
<feature type="zinc finger region" description="C3H1-type" evidence="4">
    <location>
        <begin position="1074"/>
        <end position="1102"/>
    </location>
</feature>
<feature type="compositionally biased region" description="Low complexity" evidence="5">
    <location>
        <begin position="1045"/>
        <end position="1064"/>
    </location>
</feature>
<evidence type="ECO:0000313" key="8">
    <source>
        <dbReference type="Proteomes" id="UP000809789"/>
    </source>
</evidence>
<feature type="compositionally biased region" description="Basic and acidic residues" evidence="5">
    <location>
        <begin position="810"/>
        <end position="822"/>
    </location>
</feature>
<feature type="region of interest" description="Disordered" evidence="5">
    <location>
        <begin position="504"/>
        <end position="570"/>
    </location>
</feature>
<name>A0A8K0KTC0_9PEZI</name>
<feature type="domain" description="C3H1-type" evidence="6">
    <location>
        <begin position="1074"/>
        <end position="1102"/>
    </location>
</feature>
<organism evidence="7 8">
    <name type="scientific">Elsinoe batatas</name>
    <dbReference type="NCBI Taxonomy" id="2601811"/>
    <lineage>
        <taxon>Eukaryota</taxon>
        <taxon>Fungi</taxon>
        <taxon>Dikarya</taxon>
        <taxon>Ascomycota</taxon>
        <taxon>Pezizomycotina</taxon>
        <taxon>Dothideomycetes</taxon>
        <taxon>Dothideomycetidae</taxon>
        <taxon>Myriangiales</taxon>
        <taxon>Elsinoaceae</taxon>
        <taxon>Elsinoe</taxon>
    </lineage>
</organism>
<protein>
    <recommendedName>
        <fullName evidence="6">C3H1-type domain-containing protein</fullName>
    </recommendedName>
</protein>
<gene>
    <name evidence="7" type="ORF">KVT40_008522</name>
</gene>
<feature type="compositionally biased region" description="Low complexity" evidence="5">
    <location>
        <begin position="900"/>
        <end position="933"/>
    </location>
</feature>
<evidence type="ECO:0000256" key="4">
    <source>
        <dbReference type="PROSITE-ProRule" id="PRU00723"/>
    </source>
</evidence>
<dbReference type="GO" id="GO:0008270">
    <property type="term" value="F:zinc ion binding"/>
    <property type="evidence" value="ECO:0007669"/>
    <property type="project" value="UniProtKB-KW"/>
</dbReference>
<evidence type="ECO:0000256" key="5">
    <source>
        <dbReference type="SAM" id="MobiDB-lite"/>
    </source>
</evidence>
<feature type="compositionally biased region" description="Low complexity" evidence="5">
    <location>
        <begin position="85"/>
        <end position="102"/>
    </location>
</feature>
<accession>A0A8K0KTC0</accession>
<feature type="compositionally biased region" description="Acidic residues" evidence="5">
    <location>
        <begin position="294"/>
        <end position="316"/>
    </location>
</feature>
<dbReference type="InterPro" id="IPR000571">
    <property type="entry name" value="Znf_CCCH"/>
</dbReference>
<feature type="compositionally biased region" description="Basic and acidic residues" evidence="5">
    <location>
        <begin position="1034"/>
        <end position="1044"/>
    </location>
</feature>
<keyword evidence="1 4" id="KW-0479">Metal-binding</keyword>
<feature type="compositionally biased region" description="Pro residues" evidence="5">
    <location>
        <begin position="1006"/>
        <end position="1020"/>
    </location>
</feature>
<evidence type="ECO:0000313" key="7">
    <source>
        <dbReference type="EMBL" id="KAG8623546.1"/>
    </source>
</evidence>
<feature type="region of interest" description="Disordered" evidence="5">
    <location>
        <begin position="737"/>
        <end position="1077"/>
    </location>
</feature>
<dbReference type="AlphaFoldDB" id="A0A8K0KTC0"/>
<proteinExistence type="predicted"/>
<evidence type="ECO:0000256" key="3">
    <source>
        <dbReference type="ARBA" id="ARBA00022833"/>
    </source>
</evidence>
<feature type="compositionally biased region" description="Polar residues" evidence="5">
    <location>
        <begin position="275"/>
        <end position="286"/>
    </location>
</feature>
<feature type="compositionally biased region" description="Basic and acidic residues" evidence="5">
    <location>
        <begin position="779"/>
        <end position="792"/>
    </location>
</feature>
<feature type="compositionally biased region" description="Basic and acidic residues" evidence="5">
    <location>
        <begin position="682"/>
        <end position="694"/>
    </location>
</feature>
<evidence type="ECO:0000259" key="6">
    <source>
        <dbReference type="PROSITE" id="PS50103"/>
    </source>
</evidence>
<sequence>MEGHQNAHAANAVQQQSAQNLDGISNGLNWTSYLDYPVDQSNNGYDPNWAFNQPEHAATSTSQSMPMYNNWQQSSVTDPMLDPYSRQYSRSPAAQQSSSYSSDFHDPRRTQTSSVYDPALTTSTFQNQQQVYPSASPYPQQVSSNATIAPNALDNAAQRTVTPQRSFASQPPIDQKALLAKIPPGKDAGLFSVVDYKQLSQLTGSTRLQGFVNIGLQDFEYPINRTVIPSVTVRRSRNELRKLAAEDPRLLAKLGSKILKKSAGIPKIKKEVKLQPSSTKLVQTPTGLKAEVVSSDEESSSETDSSDYDSDDEPDEPSPLPAKRDDEDMKACIRYDSIKALWRPKRRVLHTNSIKAGLKDYWEIVRTIRDRWKADTAALKEAEEKGRNSELPLLKSRVKDQRDMMQVAFKAAVEHGHRSILELSSENLPFLLLCMQFLQDRSAKDDANGPLAKSILEILSMCITLTEEKVVKTHLRKMLPRYAKKGDTHTQALVTKIENAIKDGTKQAAEEQKASTPGKDSKPQSPVAEKPISVAKTAPPVAGVKRSLPAGSSTSQPAKRVASGGSSTIAAKAEPARSGLLAKKPVVAANGTAKPTAATSTPVVKTKMTVSKPSSFFNAMQSTAKKPVPAAKPAATSVLANALKQVEKKTTPVVPSAVSQAKAEQAAKSAFSFAGTMANLSKPKDKAPSPKPEQESAPETPEQRKKRLRKEARRGLRVTFKPDSSIEEVRIFTHDPDEELGHDASMTRDVGDVGGEGRMFKQHKDMMDMDEEEDGPGEEDLKPWREPGKIELVDVPDDNYEQYGGAQKVDSPEKKAREDHDANVLLVFYADRNDIPPSPKEPVEDIDMTDTAEIKEFGKASGNVADRDQKLRSGSRSSQQSNGGQAVSSDVASILAALTPQAQQPQPAPAASNNLQQLLAQLTQSQQQPTQAAAPPPPPQPAALPPNFANLLAGLGQAQPQQPAAPPPPPQGQNPADFAALFAALQQNPGAPPPPPNFAALGNGFPVPPPGFPFAVPPPQQHIQQQGQQYPFENEERRRWREQQEQGVEQSGIQQQGGQQQWNQNKKKDKAKKKKGKKVCFRWREKGKCSFGSDCTYAHDNGDMGLEY</sequence>
<dbReference type="SUPFAM" id="SSF90229">
    <property type="entry name" value="CCCH zinc finger"/>
    <property type="match status" value="1"/>
</dbReference>
<reference evidence="7" key="1">
    <citation type="submission" date="2021-07" db="EMBL/GenBank/DDBJ databases">
        <title>Elsinoe batatas strain:CRI-CJ2 Genome sequencing and assembly.</title>
        <authorList>
            <person name="Huang L."/>
        </authorList>
    </citation>
    <scope>NUCLEOTIDE SEQUENCE</scope>
    <source>
        <strain evidence="7">CRI-CJ2</strain>
    </source>
</reference>
<dbReference type="InterPro" id="IPR036855">
    <property type="entry name" value="Znf_CCCH_sf"/>
</dbReference>
<feature type="compositionally biased region" description="Basic and acidic residues" evidence="5">
    <location>
        <begin position="504"/>
        <end position="513"/>
    </location>
</feature>
<dbReference type="Proteomes" id="UP000809789">
    <property type="component" value="Unassembled WGS sequence"/>
</dbReference>
<dbReference type="OrthoDB" id="4347at2759"/>
<feature type="compositionally biased region" description="Basic residues" evidence="5">
    <location>
        <begin position="704"/>
        <end position="716"/>
    </location>
</feature>
<evidence type="ECO:0000256" key="2">
    <source>
        <dbReference type="ARBA" id="ARBA00022771"/>
    </source>
</evidence>
<feature type="compositionally biased region" description="Low complexity" evidence="5">
    <location>
        <begin position="945"/>
        <end position="962"/>
    </location>
</feature>
<feature type="compositionally biased region" description="Low complexity" evidence="5">
    <location>
        <begin position="1021"/>
        <end position="1031"/>
    </location>
</feature>
<evidence type="ECO:0000256" key="1">
    <source>
        <dbReference type="ARBA" id="ARBA00022723"/>
    </source>
</evidence>
<feature type="compositionally biased region" description="Basic and acidic residues" evidence="5">
    <location>
        <begin position="758"/>
        <end position="767"/>
    </location>
</feature>
<dbReference type="EMBL" id="JAESVG020000010">
    <property type="protein sequence ID" value="KAG8623546.1"/>
    <property type="molecule type" value="Genomic_DNA"/>
</dbReference>
<feature type="region of interest" description="Disordered" evidence="5">
    <location>
        <begin position="275"/>
        <end position="327"/>
    </location>
</feature>
<keyword evidence="3 4" id="KW-0862">Zinc</keyword>
<feature type="compositionally biased region" description="Acidic residues" evidence="5">
    <location>
        <begin position="768"/>
        <end position="778"/>
    </location>
</feature>
<feature type="compositionally biased region" description="Basic residues" evidence="5">
    <location>
        <begin position="1065"/>
        <end position="1077"/>
    </location>
</feature>